<feature type="transmembrane region" description="Helical" evidence="5">
    <location>
        <begin position="73"/>
        <end position="96"/>
    </location>
</feature>
<keyword evidence="4 5" id="KW-0472">Membrane</keyword>
<dbReference type="Pfam" id="PF01758">
    <property type="entry name" value="SBF"/>
    <property type="match status" value="1"/>
</dbReference>
<reference evidence="6" key="2">
    <citation type="journal article" date="2018" name="Syst. Appl. Microbiol.">
        <title>A new symbiotic nanoarchaeote (Candidatus Nanoclepta minutus) and its host (Zestosphaera tikiterensis gen. nov., sp. nov.) from a New Zealand hot spring.</title>
        <authorList>
            <person name="St John E."/>
            <person name="Liu Y."/>
            <person name="Podar M."/>
            <person name="Stott M.B."/>
            <person name="Meneghin J."/>
            <person name="Chen Z."/>
            <person name="Lagutin K."/>
            <person name="Mitchell K."/>
            <person name="Reysenbach A.L."/>
        </authorList>
    </citation>
    <scope>NUCLEOTIDE SEQUENCE [LARGE SCALE GENOMIC DNA]</scope>
    <source>
        <strain evidence="6">NZ3</strain>
    </source>
</reference>
<gene>
    <name evidence="6" type="ORF">B7O98_01635</name>
</gene>
<evidence type="ECO:0000256" key="2">
    <source>
        <dbReference type="ARBA" id="ARBA00022692"/>
    </source>
</evidence>
<dbReference type="PANTHER" id="PTHR10361">
    <property type="entry name" value="SODIUM-BILE ACID COTRANSPORTER"/>
    <property type="match status" value="1"/>
</dbReference>
<dbReference type="AlphaFoldDB" id="A0A2R7Y6M6"/>
<feature type="transmembrane region" description="Helical" evidence="5">
    <location>
        <begin position="43"/>
        <end position="61"/>
    </location>
</feature>
<feature type="transmembrane region" description="Helical" evidence="5">
    <location>
        <begin position="228"/>
        <end position="252"/>
    </location>
</feature>
<name>A0A2R7Y6M6_9CREN</name>
<evidence type="ECO:0000256" key="4">
    <source>
        <dbReference type="ARBA" id="ARBA00023136"/>
    </source>
</evidence>
<dbReference type="InterPro" id="IPR004710">
    <property type="entry name" value="Bilac:Na_transpt"/>
</dbReference>
<protein>
    <recommendedName>
        <fullName evidence="8">Bile acid:sodium symporter</fullName>
    </recommendedName>
</protein>
<evidence type="ECO:0000313" key="6">
    <source>
        <dbReference type="EMBL" id="PUA33166.1"/>
    </source>
</evidence>
<keyword evidence="2 5" id="KW-0812">Transmembrane</keyword>
<dbReference type="GO" id="GO:0016020">
    <property type="term" value="C:membrane"/>
    <property type="evidence" value="ECO:0007669"/>
    <property type="project" value="UniProtKB-SubCell"/>
</dbReference>
<feature type="transmembrane region" description="Helical" evidence="5">
    <location>
        <begin position="199"/>
        <end position="216"/>
    </location>
</feature>
<dbReference type="Proteomes" id="UP000244093">
    <property type="component" value="Unassembled WGS sequence"/>
</dbReference>
<evidence type="ECO:0000256" key="3">
    <source>
        <dbReference type="ARBA" id="ARBA00022989"/>
    </source>
</evidence>
<evidence type="ECO:0008006" key="8">
    <source>
        <dbReference type="Google" id="ProtNLM"/>
    </source>
</evidence>
<comment type="caution">
    <text evidence="6">The sequence shown here is derived from an EMBL/GenBank/DDBJ whole genome shotgun (WGS) entry which is preliminary data.</text>
</comment>
<feature type="transmembrane region" description="Helical" evidence="5">
    <location>
        <begin position="102"/>
        <end position="122"/>
    </location>
</feature>
<evidence type="ECO:0000256" key="5">
    <source>
        <dbReference type="SAM" id="Phobius"/>
    </source>
</evidence>
<accession>A0A2R7Y6M6</accession>
<proteinExistence type="predicted"/>
<feature type="transmembrane region" description="Helical" evidence="5">
    <location>
        <begin position="163"/>
        <end position="187"/>
    </location>
</feature>
<dbReference type="InterPro" id="IPR002657">
    <property type="entry name" value="BilAc:Na_symport/Acr3"/>
</dbReference>
<comment type="subcellular location">
    <subcellularLocation>
        <location evidence="1">Membrane</location>
        <topology evidence="1">Multi-pass membrane protein</topology>
    </subcellularLocation>
</comment>
<dbReference type="Gene3D" id="1.20.1530.20">
    <property type="match status" value="1"/>
</dbReference>
<dbReference type="EMBL" id="NBVN01000002">
    <property type="protein sequence ID" value="PUA33166.1"/>
    <property type="molecule type" value="Genomic_DNA"/>
</dbReference>
<feature type="transmembrane region" description="Helical" evidence="5">
    <location>
        <begin position="129"/>
        <end position="151"/>
    </location>
</feature>
<sequence>MFMDAKALKVLSKIPDFLWLYTLVAMALGLTYPATFKQLAPAITPLLGSVILAMGLTLRGSDFMNVFKNPKKALVGILSQYTVMPLGGFIVAVALLGAVPEFIAGQVLTGTCPTGVVSNVYTYLSMGNVALSITLSAINTVIAPILTPTLTGVLAGKFVPVDVWALFLDMVQVTLIPVTIGVVINTVASKYVAKIKPILPAYSSFAVATIVAYVAASGQARILTLTPFMILLLIVATLIHLFLGYALGYAYGKAFKLDLPDRITISTETAMQNSGLATVLAIKHWDALAALPAVTYSIVQNVLGPFICQFFRKRVVKTTQQAKGGKT</sequence>
<evidence type="ECO:0000313" key="7">
    <source>
        <dbReference type="Proteomes" id="UP000244093"/>
    </source>
</evidence>
<evidence type="ECO:0000256" key="1">
    <source>
        <dbReference type="ARBA" id="ARBA00004141"/>
    </source>
</evidence>
<dbReference type="InterPro" id="IPR038770">
    <property type="entry name" value="Na+/solute_symporter_sf"/>
</dbReference>
<organism evidence="6 7">
    <name type="scientific">Zestosphaera tikiterensis</name>
    <dbReference type="NCBI Taxonomy" id="1973259"/>
    <lineage>
        <taxon>Archaea</taxon>
        <taxon>Thermoproteota</taxon>
        <taxon>Thermoprotei</taxon>
        <taxon>Desulfurococcales</taxon>
        <taxon>Desulfurococcaceae</taxon>
        <taxon>Zestosphaera</taxon>
    </lineage>
</organism>
<reference evidence="6" key="1">
    <citation type="submission" date="2017-04" db="EMBL/GenBank/DDBJ databases">
        <authorList>
            <person name="Afonso C.L."/>
            <person name="Miller P.J."/>
            <person name="Scott M.A."/>
            <person name="Spackman E."/>
            <person name="Goraichik I."/>
            <person name="Dimitrov K.M."/>
            <person name="Suarez D.L."/>
            <person name="Swayne D.E."/>
        </authorList>
    </citation>
    <scope>NUCLEOTIDE SEQUENCE</scope>
    <source>
        <strain evidence="6">NZ3</strain>
    </source>
</reference>
<dbReference type="PANTHER" id="PTHR10361:SF28">
    <property type="entry name" value="P3 PROTEIN-RELATED"/>
    <property type="match status" value="1"/>
</dbReference>
<keyword evidence="3 5" id="KW-1133">Transmembrane helix</keyword>